<evidence type="ECO:0000313" key="3">
    <source>
        <dbReference type="Proteomes" id="UP001139289"/>
    </source>
</evidence>
<keyword evidence="2" id="KW-0540">Nuclease</keyword>
<dbReference type="GO" id="GO:0004519">
    <property type="term" value="F:endonuclease activity"/>
    <property type="evidence" value="ECO:0007669"/>
    <property type="project" value="UniProtKB-KW"/>
</dbReference>
<sequence length="194" mass="21058">MSSPAFRRVLRRESHSPRTVAMIIAVVLMILVLTYLGTEIVLYLLAQPALLLGPAAQAGFLIGLPTERPGWIIILAGVVLAIIGFVFLFLALAPGRLSKHQMQFGERAVLVDNGVIAASVAQHLSEETGLSREDITVGVSHRTVDVTLRPGLGIPLDAAPLKSIVQTEVDSYELTPTLKPRVRVVRPKQNEDEQ</sequence>
<dbReference type="RefSeq" id="WP_175987210.1">
    <property type="nucleotide sequence ID" value="NZ_JAGTTM010000001.1"/>
</dbReference>
<gene>
    <name evidence="2" type="ORF">KEC56_03520</name>
</gene>
<feature type="transmembrane region" description="Helical" evidence="1">
    <location>
        <begin position="20"/>
        <end position="45"/>
    </location>
</feature>
<name>A0A9X1S0D0_9MICO</name>
<proteinExistence type="predicted"/>
<dbReference type="EMBL" id="JAGTTM010000001">
    <property type="protein sequence ID" value="MCC2028603.1"/>
    <property type="molecule type" value="Genomic_DNA"/>
</dbReference>
<keyword evidence="2" id="KW-0378">Hydrolase</keyword>
<organism evidence="2 3">
    <name type="scientific">Microbacterium tenebrionis</name>
    <dbReference type="NCBI Taxonomy" id="2830665"/>
    <lineage>
        <taxon>Bacteria</taxon>
        <taxon>Bacillati</taxon>
        <taxon>Actinomycetota</taxon>
        <taxon>Actinomycetes</taxon>
        <taxon>Micrococcales</taxon>
        <taxon>Microbacteriaceae</taxon>
        <taxon>Microbacterium</taxon>
    </lineage>
</organism>
<keyword evidence="1" id="KW-0812">Transmembrane</keyword>
<dbReference type="AlphaFoldDB" id="A0A9X1S0D0"/>
<protein>
    <submittedName>
        <fullName evidence="2">DNA/RNA endonuclease G</fullName>
    </submittedName>
</protein>
<keyword evidence="1" id="KW-0472">Membrane</keyword>
<reference evidence="2" key="1">
    <citation type="submission" date="2021-04" db="EMBL/GenBank/DDBJ databases">
        <title>Microbacterium tenobrionis sp. nov. and Microbacterium allomyrinae sp. nov., isolated from larvae of Tenobrio molitor and Allomyrina dichotoma, respectively.</title>
        <authorList>
            <person name="Lee S.D."/>
        </authorList>
    </citation>
    <scope>NUCLEOTIDE SEQUENCE</scope>
    <source>
        <strain evidence="2">YMB-B2</strain>
    </source>
</reference>
<accession>A0A9X1S0D0</accession>
<keyword evidence="1" id="KW-1133">Transmembrane helix</keyword>
<dbReference type="Proteomes" id="UP001139289">
    <property type="component" value="Unassembled WGS sequence"/>
</dbReference>
<evidence type="ECO:0000256" key="1">
    <source>
        <dbReference type="SAM" id="Phobius"/>
    </source>
</evidence>
<keyword evidence="2" id="KW-0255">Endonuclease</keyword>
<comment type="caution">
    <text evidence="2">The sequence shown here is derived from an EMBL/GenBank/DDBJ whole genome shotgun (WGS) entry which is preliminary data.</text>
</comment>
<keyword evidence="3" id="KW-1185">Reference proteome</keyword>
<feature type="transmembrane region" description="Helical" evidence="1">
    <location>
        <begin position="71"/>
        <end position="93"/>
    </location>
</feature>
<evidence type="ECO:0000313" key="2">
    <source>
        <dbReference type="EMBL" id="MCC2028603.1"/>
    </source>
</evidence>